<accession>A0A2P4QYS8</accession>
<evidence type="ECO:0000313" key="1">
    <source>
        <dbReference type="EMBL" id="POG82752.1"/>
    </source>
</evidence>
<name>A0A2P4QYS8_RHIID</name>
<dbReference type="AlphaFoldDB" id="A0A2P4QYS8"/>
<dbReference type="VEuPathDB" id="FungiDB:RhiirFUN_008084"/>
<gene>
    <name evidence="1" type="ORF">GLOIN_2v1810870</name>
</gene>
<dbReference type="EMBL" id="AUPC02000003">
    <property type="protein sequence ID" value="POG82752.1"/>
    <property type="molecule type" value="Genomic_DNA"/>
</dbReference>
<proteinExistence type="predicted"/>
<dbReference type="Proteomes" id="UP000018888">
    <property type="component" value="Unassembled WGS sequence"/>
</dbReference>
<evidence type="ECO:0000313" key="2">
    <source>
        <dbReference type="Proteomes" id="UP000018888"/>
    </source>
</evidence>
<sequence>MNQRNMMNNFTDNVPISQAIQMNECKFFHYTPEDNNFYHITCQIILRGSVLDDHDYDHGFCYHGSTINYYVKCKLFSHPLIIKVLNKEIYGMDIDMNNFERKKSLSLDQILNLERDLKQILPFYLMQNHIPKSEAIRMDSNINMNQMNDNQNNFGNGNGFYQNGIVDYIYNVTQPRQLIDFNNISPKREMRPGFNRNSDSLYRNIGNNIMATPMNDNQNNVNEVGGYIQNVIHPQQQVDFNNVSPAEREMRPVHNNNRNTNISHENIKDNLMTTQVTSIMDNQKNCLPYQNEVEDTQQTDLNNFPQCQIPERGTMSDYNSLQNDVLAYDVSTTDNHRDTRIASPQPGENITTRDIPITAVDRNYDDINGLSNKKIENATEKYYFQIYVKKLNKKLNNINT</sequence>
<protein>
    <submittedName>
        <fullName evidence="1">Uncharacterized protein</fullName>
    </submittedName>
</protein>
<reference evidence="1 2" key="1">
    <citation type="journal article" date="2013" name="Proc. Natl. Acad. Sci. U.S.A.">
        <title>Genome of an arbuscular mycorrhizal fungus provides insight into the oldest plant symbiosis.</title>
        <authorList>
            <person name="Tisserant E."/>
            <person name="Malbreil M."/>
            <person name="Kuo A."/>
            <person name="Kohler A."/>
            <person name="Symeonidi A."/>
            <person name="Balestrini R."/>
            <person name="Charron P."/>
            <person name="Duensing N."/>
            <person name="Frei Dit Frey N."/>
            <person name="Gianinazzi-Pearson V."/>
            <person name="Gilbert L.B."/>
            <person name="Handa Y."/>
            <person name="Herr J.R."/>
            <person name="Hijri M."/>
            <person name="Koul R."/>
            <person name="Kawaguchi M."/>
            <person name="Krajinski F."/>
            <person name="Lammers P.J."/>
            <person name="Masclaux F.G."/>
            <person name="Murat C."/>
            <person name="Morin E."/>
            <person name="Ndikumana S."/>
            <person name="Pagni M."/>
            <person name="Petitpierre D."/>
            <person name="Requena N."/>
            <person name="Rosikiewicz P."/>
            <person name="Riley R."/>
            <person name="Saito K."/>
            <person name="San Clemente H."/>
            <person name="Shapiro H."/>
            <person name="van Tuinen D."/>
            <person name="Becard G."/>
            <person name="Bonfante P."/>
            <person name="Paszkowski U."/>
            <person name="Shachar-Hill Y.Y."/>
            <person name="Tuskan G.A."/>
            <person name="Young P.W."/>
            <person name="Sanders I.R."/>
            <person name="Henrissat B."/>
            <person name="Rensing S.A."/>
            <person name="Grigoriev I.V."/>
            <person name="Corradi N."/>
            <person name="Roux C."/>
            <person name="Martin F."/>
        </authorList>
    </citation>
    <scope>NUCLEOTIDE SEQUENCE [LARGE SCALE GENOMIC DNA]</scope>
    <source>
        <strain evidence="1 2">DAOM 197198</strain>
    </source>
</reference>
<organism evidence="1 2">
    <name type="scientific">Rhizophagus irregularis (strain DAOM 181602 / DAOM 197198 / MUCL 43194)</name>
    <name type="common">Arbuscular mycorrhizal fungus</name>
    <name type="synonym">Glomus intraradices</name>
    <dbReference type="NCBI Taxonomy" id="747089"/>
    <lineage>
        <taxon>Eukaryota</taxon>
        <taxon>Fungi</taxon>
        <taxon>Fungi incertae sedis</taxon>
        <taxon>Mucoromycota</taxon>
        <taxon>Glomeromycotina</taxon>
        <taxon>Glomeromycetes</taxon>
        <taxon>Glomerales</taxon>
        <taxon>Glomeraceae</taxon>
        <taxon>Rhizophagus</taxon>
    </lineage>
</organism>
<keyword evidence="2" id="KW-1185">Reference proteome</keyword>
<reference evidence="1 2" key="2">
    <citation type="journal article" date="2018" name="New Phytol.">
        <title>High intraspecific genome diversity in the model arbuscular mycorrhizal symbiont Rhizophagus irregularis.</title>
        <authorList>
            <person name="Chen E.C.H."/>
            <person name="Morin E."/>
            <person name="Beaudet D."/>
            <person name="Noel J."/>
            <person name="Yildirir G."/>
            <person name="Ndikumana S."/>
            <person name="Charron P."/>
            <person name="St-Onge C."/>
            <person name="Giorgi J."/>
            <person name="Kruger M."/>
            <person name="Marton T."/>
            <person name="Ropars J."/>
            <person name="Grigoriev I.V."/>
            <person name="Hainaut M."/>
            <person name="Henrissat B."/>
            <person name="Roux C."/>
            <person name="Martin F."/>
            <person name="Corradi N."/>
        </authorList>
    </citation>
    <scope>NUCLEOTIDE SEQUENCE [LARGE SCALE GENOMIC DNA]</scope>
    <source>
        <strain evidence="1 2">DAOM 197198</strain>
    </source>
</reference>
<comment type="caution">
    <text evidence="1">The sequence shown here is derived from an EMBL/GenBank/DDBJ whole genome shotgun (WGS) entry which is preliminary data.</text>
</comment>